<dbReference type="Proteomes" id="UP000000763">
    <property type="component" value="Chromosome 7"/>
</dbReference>
<dbReference type="EMBL" id="AP003827">
    <property type="protein sequence ID" value="BAC57650.1"/>
    <property type="molecule type" value="Genomic_DNA"/>
</dbReference>
<evidence type="ECO:0000313" key="4">
    <source>
        <dbReference type="Proteomes" id="UP000000763"/>
    </source>
</evidence>
<proteinExistence type="predicted"/>
<reference evidence="4" key="4">
    <citation type="journal article" date="2008" name="Nucleic Acids Res.">
        <title>The rice annotation project database (RAP-DB): 2008 update.</title>
        <authorList>
            <consortium name="The rice annotation project (RAP)"/>
        </authorList>
    </citation>
    <scope>GENOME REANNOTATION</scope>
    <source>
        <strain evidence="4">cv. Nipponbare</strain>
    </source>
</reference>
<evidence type="ECO:0000313" key="2">
    <source>
        <dbReference type="EMBL" id="BAC57650.1"/>
    </source>
</evidence>
<reference evidence="2" key="1">
    <citation type="submission" date="2001-07" db="EMBL/GenBank/DDBJ databases">
        <title>Oryza sativa nipponbare(GA3) genomic DNA, chromosome 7, BAC clone:OJ1372_D12.</title>
        <authorList>
            <person name="Sasaki T."/>
            <person name="Matsumoto T."/>
            <person name="Yamamoto K."/>
        </authorList>
    </citation>
    <scope>NUCLEOTIDE SEQUENCE</scope>
</reference>
<protein>
    <submittedName>
        <fullName evidence="2">Uncharacterized protein</fullName>
    </submittedName>
</protein>
<dbReference type="AlphaFoldDB" id="Q84ZR4"/>
<evidence type="ECO:0000313" key="3">
    <source>
        <dbReference type="EMBL" id="BAD30426.1"/>
    </source>
</evidence>
<organism evidence="2 4">
    <name type="scientific">Oryza sativa subsp. japonica</name>
    <name type="common">Rice</name>
    <dbReference type="NCBI Taxonomy" id="39947"/>
    <lineage>
        <taxon>Eukaryota</taxon>
        <taxon>Viridiplantae</taxon>
        <taxon>Streptophyta</taxon>
        <taxon>Embryophyta</taxon>
        <taxon>Tracheophyta</taxon>
        <taxon>Spermatophyta</taxon>
        <taxon>Magnoliopsida</taxon>
        <taxon>Liliopsida</taxon>
        <taxon>Poales</taxon>
        <taxon>Poaceae</taxon>
        <taxon>BOP clade</taxon>
        <taxon>Oryzoideae</taxon>
        <taxon>Oryzeae</taxon>
        <taxon>Oryzinae</taxon>
        <taxon>Oryza</taxon>
        <taxon>Oryza sativa</taxon>
    </lineage>
</organism>
<feature type="compositionally biased region" description="Basic and acidic residues" evidence="1">
    <location>
        <begin position="19"/>
        <end position="36"/>
    </location>
</feature>
<dbReference type="EMBL" id="AP003930">
    <property type="protein sequence ID" value="BAD30426.1"/>
    <property type="molecule type" value="Genomic_DNA"/>
</dbReference>
<sequence length="298" mass="32589">MIISYWTYKLFSPKEKKKIFGEDSSARRPRKSRETQEDSTTQGLKGAGLPAPDLPRWLCSSQGRAQLTGTVFVSWPAFAPAPPPSPDLIDHSITILRFDPCSISATSMLGSRPRCCRRASTAVILSRCPPARGQTEGDFTRSILVPCMYTDAHNACLCVIRVRPRGGTTADEEASGILICRKRSNEAATAIGDWEGMDGVGGGDDGSDRGEWMVFIHCGFTSCNIMVLRGLRIDHSECSDVTVNWTPTGGLAVAAAEATALPDMTNAERLRVECCWNFRIFLVHAGELDLFHDVRTDC</sequence>
<feature type="region of interest" description="Disordered" evidence="1">
    <location>
        <begin position="19"/>
        <end position="51"/>
    </location>
</feature>
<name>Q84ZR4_ORYSJ</name>
<reference evidence="4" key="3">
    <citation type="journal article" date="2005" name="Nature">
        <title>The map-based sequence of the rice genome.</title>
        <authorList>
            <consortium name="International rice genome sequencing project (IRGSP)"/>
            <person name="Matsumoto T."/>
            <person name="Wu J."/>
            <person name="Kanamori H."/>
            <person name="Katayose Y."/>
            <person name="Fujisawa M."/>
            <person name="Namiki N."/>
            <person name="Mizuno H."/>
            <person name="Yamamoto K."/>
            <person name="Antonio B.A."/>
            <person name="Baba T."/>
            <person name="Sakata K."/>
            <person name="Nagamura Y."/>
            <person name="Aoki H."/>
            <person name="Arikawa K."/>
            <person name="Arita K."/>
            <person name="Bito T."/>
            <person name="Chiden Y."/>
            <person name="Fujitsuka N."/>
            <person name="Fukunaka R."/>
            <person name="Hamada M."/>
            <person name="Harada C."/>
            <person name="Hayashi A."/>
            <person name="Hijishita S."/>
            <person name="Honda M."/>
            <person name="Hosokawa S."/>
            <person name="Ichikawa Y."/>
            <person name="Idonuma A."/>
            <person name="Iijima M."/>
            <person name="Ikeda M."/>
            <person name="Ikeno M."/>
            <person name="Ito K."/>
            <person name="Ito S."/>
            <person name="Ito T."/>
            <person name="Ito Y."/>
            <person name="Ito Y."/>
            <person name="Iwabuchi A."/>
            <person name="Kamiya K."/>
            <person name="Karasawa W."/>
            <person name="Kurita K."/>
            <person name="Katagiri S."/>
            <person name="Kikuta A."/>
            <person name="Kobayashi H."/>
            <person name="Kobayashi N."/>
            <person name="Machita K."/>
            <person name="Maehara T."/>
            <person name="Masukawa M."/>
            <person name="Mizubayashi T."/>
            <person name="Mukai Y."/>
            <person name="Nagasaki H."/>
            <person name="Nagata Y."/>
            <person name="Naito S."/>
            <person name="Nakashima M."/>
            <person name="Nakama Y."/>
            <person name="Nakamichi Y."/>
            <person name="Nakamura M."/>
            <person name="Meguro A."/>
            <person name="Negishi M."/>
            <person name="Ohta I."/>
            <person name="Ohta T."/>
            <person name="Okamoto M."/>
            <person name="Ono N."/>
            <person name="Saji S."/>
            <person name="Sakaguchi M."/>
            <person name="Sakai K."/>
            <person name="Shibata M."/>
            <person name="Shimokawa T."/>
            <person name="Song J."/>
            <person name="Takazaki Y."/>
            <person name="Terasawa K."/>
            <person name="Tsugane M."/>
            <person name="Tsuji K."/>
            <person name="Ueda S."/>
            <person name="Waki K."/>
            <person name="Yamagata H."/>
            <person name="Yamamoto M."/>
            <person name="Yamamoto S."/>
            <person name="Yamane H."/>
            <person name="Yoshiki S."/>
            <person name="Yoshihara R."/>
            <person name="Yukawa K."/>
            <person name="Zhong H."/>
            <person name="Yano M."/>
            <person name="Yuan Q."/>
            <person name="Ouyang S."/>
            <person name="Liu J."/>
            <person name="Jones K.M."/>
            <person name="Gansberger K."/>
            <person name="Moffat K."/>
            <person name="Hill J."/>
            <person name="Bera J."/>
            <person name="Fadrosh D."/>
            <person name="Jin S."/>
            <person name="Johri S."/>
            <person name="Kim M."/>
            <person name="Overton L."/>
            <person name="Reardon M."/>
            <person name="Tsitrin T."/>
            <person name="Vuong H."/>
            <person name="Weaver B."/>
            <person name="Ciecko A."/>
            <person name="Tallon L."/>
            <person name="Jackson J."/>
            <person name="Pai G."/>
            <person name="Aken S.V."/>
            <person name="Utterback T."/>
            <person name="Reidmuller S."/>
            <person name="Feldblyum T."/>
            <person name="Hsiao J."/>
            <person name="Zismann V."/>
            <person name="Iobst S."/>
            <person name="de Vazeille A.R."/>
            <person name="Buell C.R."/>
            <person name="Ying K."/>
            <person name="Li Y."/>
            <person name="Lu T."/>
            <person name="Huang Y."/>
            <person name="Zhao Q."/>
            <person name="Feng Q."/>
            <person name="Zhang L."/>
            <person name="Zhu J."/>
            <person name="Weng Q."/>
            <person name="Mu J."/>
            <person name="Lu Y."/>
            <person name="Fan D."/>
            <person name="Liu Y."/>
            <person name="Guan J."/>
            <person name="Zhang Y."/>
            <person name="Yu S."/>
            <person name="Liu X."/>
            <person name="Zhang Y."/>
            <person name="Hong G."/>
            <person name="Han B."/>
            <person name="Choisne N."/>
            <person name="Demange N."/>
            <person name="Orjeda G."/>
            <person name="Samain S."/>
            <person name="Cattolico L."/>
            <person name="Pelletier E."/>
            <person name="Couloux A."/>
            <person name="Segurens B."/>
            <person name="Wincker P."/>
            <person name="D'Hont A."/>
            <person name="Scarpelli C."/>
            <person name="Weissenbach J."/>
            <person name="Salanoubat M."/>
            <person name="Quetier F."/>
            <person name="Yu Y."/>
            <person name="Kim H.R."/>
            <person name="Rambo T."/>
            <person name="Currie J."/>
            <person name="Collura K."/>
            <person name="Luo M."/>
            <person name="Yang T."/>
            <person name="Ammiraju J.S.S."/>
            <person name="Engler F."/>
            <person name="Soderlund C."/>
            <person name="Wing R.A."/>
            <person name="Palmer L.E."/>
            <person name="de la Bastide M."/>
            <person name="Spiegel L."/>
            <person name="Nascimento L."/>
            <person name="Zutavern T."/>
            <person name="O'Shaughnessy A."/>
            <person name="Dike S."/>
            <person name="Dedhia N."/>
            <person name="Preston R."/>
            <person name="Balija V."/>
            <person name="McCombie W.R."/>
            <person name="Chow T."/>
            <person name="Chen H."/>
            <person name="Chung M."/>
            <person name="Chen C."/>
            <person name="Shaw J."/>
            <person name="Wu H."/>
            <person name="Hsiao K."/>
            <person name="Chao Y."/>
            <person name="Chu M."/>
            <person name="Cheng C."/>
            <person name="Hour A."/>
            <person name="Lee P."/>
            <person name="Lin S."/>
            <person name="Lin Y."/>
            <person name="Liou J."/>
            <person name="Liu S."/>
            <person name="Hsing Y."/>
            <person name="Raghuvanshi S."/>
            <person name="Mohanty A."/>
            <person name="Bharti A.K."/>
            <person name="Gaur A."/>
            <person name="Gupta V."/>
            <person name="Kumar D."/>
            <person name="Ravi V."/>
            <person name="Vij S."/>
            <person name="Kapur A."/>
            <person name="Khurana P."/>
            <person name="Khurana P."/>
            <person name="Khurana J.P."/>
            <person name="Tyagi A.K."/>
            <person name="Gaikwad K."/>
            <person name="Singh A."/>
            <person name="Dalal V."/>
            <person name="Srivastava S."/>
            <person name="Dixit A."/>
            <person name="Pal A.K."/>
            <person name="Ghazi I.A."/>
            <person name="Yadav M."/>
            <person name="Pandit A."/>
            <person name="Bhargava A."/>
            <person name="Sureshbabu K."/>
            <person name="Batra K."/>
            <person name="Sharma T.R."/>
            <person name="Mohapatra T."/>
            <person name="Singh N.K."/>
            <person name="Messing J."/>
            <person name="Nelson A.B."/>
            <person name="Fuks G."/>
            <person name="Kavchok S."/>
            <person name="Keizer G."/>
            <person name="Linton E."/>
            <person name="Llaca V."/>
            <person name="Song R."/>
            <person name="Tanyolac B."/>
            <person name="Young S."/>
            <person name="Ho-Il K."/>
            <person name="Hahn J.H."/>
            <person name="Sangsakoo G."/>
            <person name="Vanavichit A."/>
            <person name="de Mattos Luiz.A.T."/>
            <person name="Zimmer P.D."/>
            <person name="Malone G."/>
            <person name="Dellagostin O."/>
            <person name="de Oliveira A.C."/>
            <person name="Bevan M."/>
            <person name="Bancroft I."/>
            <person name="Minx P."/>
            <person name="Cordum H."/>
            <person name="Wilson R."/>
            <person name="Cheng Z."/>
            <person name="Jin W."/>
            <person name="Jiang J."/>
            <person name="Leong S.A."/>
            <person name="Iwama H."/>
            <person name="Gojobori T."/>
            <person name="Itoh T."/>
            <person name="Niimura Y."/>
            <person name="Fujii Y."/>
            <person name="Habara T."/>
            <person name="Sakai H."/>
            <person name="Sato Y."/>
            <person name="Wilson G."/>
            <person name="Kumar K."/>
            <person name="McCouch S."/>
            <person name="Juretic N."/>
            <person name="Hoen D."/>
            <person name="Wright S."/>
            <person name="Bruskiewich R."/>
            <person name="Bureau T."/>
            <person name="Miyao A."/>
            <person name="Hirochika H."/>
            <person name="Nishikawa T."/>
            <person name="Kadowaki K."/>
            <person name="Sugiura M."/>
            <person name="Burr B."/>
            <person name="Sasaki T."/>
        </authorList>
    </citation>
    <scope>NUCLEOTIDE SEQUENCE [LARGE SCALE GENOMIC DNA]</scope>
    <source>
        <strain evidence="4">cv. Nipponbare</strain>
    </source>
</reference>
<gene>
    <name evidence="2" type="primary">OJ1372_D12.106</name>
    <name evidence="3" type="synonym">OJ1657_A07.117</name>
</gene>
<evidence type="ECO:0000256" key="1">
    <source>
        <dbReference type="SAM" id="MobiDB-lite"/>
    </source>
</evidence>
<reference evidence="3" key="2">
    <citation type="submission" date="2001-07" db="EMBL/GenBank/DDBJ databases">
        <title>Oryza sativa nipponbare(GA3) genomic DNA, chromosome 7, BAC clone:OJ1657_A07.</title>
        <authorList>
            <person name="Sasaki T."/>
            <person name="Matsumoto T."/>
            <person name="Yamamoto K."/>
        </authorList>
    </citation>
    <scope>NUCLEOTIDE SEQUENCE</scope>
</reference>
<accession>Q84ZR4</accession>